<dbReference type="RefSeq" id="WP_181909509.1">
    <property type="nucleotide sequence ID" value="NZ_QTTN01000010.1"/>
</dbReference>
<dbReference type="InterPro" id="IPR035396">
    <property type="entry name" value="Bac_rhamnosid6H"/>
</dbReference>
<dbReference type="Pfam" id="PF17389">
    <property type="entry name" value="Bac_rhamnosid6H"/>
    <property type="match status" value="1"/>
</dbReference>
<keyword evidence="3" id="KW-1185">Reference proteome</keyword>
<dbReference type="Gene3D" id="2.60.120.260">
    <property type="entry name" value="Galactose-binding domain-like"/>
    <property type="match status" value="1"/>
</dbReference>
<comment type="caution">
    <text evidence="2">The sequence shown here is derived from an EMBL/GenBank/DDBJ whole genome shotgun (WGS) entry which is preliminary data.</text>
</comment>
<dbReference type="Gene3D" id="1.50.10.10">
    <property type="match status" value="1"/>
</dbReference>
<dbReference type="PANTHER" id="PTHR34987:SF2">
    <property type="entry name" value="B, PUTATIVE (AFU_ORTHOLOGUE AFUA_7G05040)-RELATED"/>
    <property type="match status" value="1"/>
</dbReference>
<dbReference type="EMBL" id="QTTN01000010">
    <property type="protein sequence ID" value="REE86492.1"/>
    <property type="molecule type" value="Genomic_DNA"/>
</dbReference>
<sequence>MKFAKALPIWPARLETAMNITGGFRAQLMDAEGNLPESCTVRVTASARYRLFVNGVFVGCGPAVSPHGYYRVDEWNVLNDEYATGRPSIVAIEAAGYNVNSFYTLDQPSFVQAEVLADGAVIAATGVTGAGGFEAFVLPDRVQKVPRYSFQRPFMEAYRLKPDMHRWRCDAETKPAEAAEVTVAEGKRLLPRGVNKPAFDAASPAAVVARGSVSQRDEALEPWRDRALTDIGPKLKGFTIDELELLPTDELGKLRTSWQEHCEPKLSGELHLEQHGAAILALDCNRTGFIGIAFRCEVPSRIALTFDEILTDGDVNHLRMDCSNVIYLECEPGAYDFETIEPYTLKYLKLIALEGSCTMTICTFREYANPDTDRAGFSCSDESLGAIFEAARESFRQNAVDNFTDCPSRERAGWLCDSFFTARVEADLTGDNVLEHNFFENFLLPERFEHLPEGMLPMCYPADHYDGTFIPNWALWFILQLEEFRDRGGDEQLIASLQPRVEALLSYFEGFRNEFGLLENLESWVFIEWSKANDFVKGINFPSNMLYAGALEAAARLYGIESYYDDAAMVKQMIRELSYDGSFYVDQAMEDADGVLEVTDNRTEVCQYYAAFFGIADPEEQRDWYMSLVHDFSPIRHADEPLLADISGIHPANAFIGYYLRMELLSQLGLAKQLIAEIKAFFSVMAERTGTLWEHNRTTASCNHGFASHVVRSLYRDGLGIASVDRKQQSVAIAFMDTGLEWCSGKLPTPEGPIELDWRVEGDELHYRLSAPQGYAVTIDNYSGKQLVTES</sequence>
<gene>
    <name evidence="2" type="ORF">A8990_110101</name>
</gene>
<evidence type="ECO:0000259" key="1">
    <source>
        <dbReference type="Pfam" id="PF17389"/>
    </source>
</evidence>
<dbReference type="SUPFAM" id="SSF48208">
    <property type="entry name" value="Six-hairpin glycosidases"/>
    <property type="match status" value="1"/>
</dbReference>
<proteinExistence type="predicted"/>
<dbReference type="InterPro" id="IPR008928">
    <property type="entry name" value="6-hairpin_glycosidase_sf"/>
</dbReference>
<name>A0A3D9SB91_9BACL</name>
<dbReference type="Gene3D" id="2.60.420.10">
    <property type="entry name" value="Maltose phosphorylase, domain 3"/>
    <property type="match status" value="1"/>
</dbReference>
<dbReference type="PANTHER" id="PTHR34987">
    <property type="entry name" value="C, PUTATIVE (AFU_ORTHOLOGUE AFUA_3G02880)-RELATED"/>
    <property type="match status" value="1"/>
</dbReference>
<dbReference type="InterPro" id="IPR012341">
    <property type="entry name" value="6hp_glycosidase-like_sf"/>
</dbReference>
<dbReference type="Proteomes" id="UP000256304">
    <property type="component" value="Unassembled WGS sequence"/>
</dbReference>
<evidence type="ECO:0000313" key="2">
    <source>
        <dbReference type="EMBL" id="REE86492.1"/>
    </source>
</evidence>
<feature type="domain" description="Alpha-L-rhamnosidase six-hairpin glycosidase" evidence="1">
    <location>
        <begin position="375"/>
        <end position="533"/>
    </location>
</feature>
<accession>A0A3D9SB91</accession>
<protein>
    <submittedName>
        <fullName evidence="2">Alpha-L-rhamnosidase</fullName>
    </submittedName>
</protein>
<organism evidence="2 3">
    <name type="scientific">Paenibacillus taihuensis</name>
    <dbReference type="NCBI Taxonomy" id="1156355"/>
    <lineage>
        <taxon>Bacteria</taxon>
        <taxon>Bacillati</taxon>
        <taxon>Bacillota</taxon>
        <taxon>Bacilli</taxon>
        <taxon>Bacillales</taxon>
        <taxon>Paenibacillaceae</taxon>
        <taxon>Paenibacillus</taxon>
    </lineage>
</organism>
<reference evidence="2 3" key="1">
    <citation type="submission" date="2018-08" db="EMBL/GenBank/DDBJ databases">
        <title>Genomic Encyclopedia of Type Strains, Phase III (KMG-III): the genomes of soil and plant-associated and newly described type strains.</title>
        <authorList>
            <person name="Whitman W."/>
        </authorList>
    </citation>
    <scope>NUCLEOTIDE SEQUENCE [LARGE SCALE GENOMIC DNA]</scope>
    <source>
        <strain evidence="2 3">CGMCC 1.10966</strain>
    </source>
</reference>
<dbReference type="GO" id="GO:0005975">
    <property type="term" value="P:carbohydrate metabolic process"/>
    <property type="evidence" value="ECO:0007669"/>
    <property type="project" value="InterPro"/>
</dbReference>
<dbReference type="AlphaFoldDB" id="A0A3D9SB91"/>
<evidence type="ECO:0000313" key="3">
    <source>
        <dbReference type="Proteomes" id="UP000256304"/>
    </source>
</evidence>